<dbReference type="Pfam" id="PF06580">
    <property type="entry name" value="His_kinase"/>
    <property type="match status" value="1"/>
</dbReference>
<dbReference type="RefSeq" id="WP_345585418.1">
    <property type="nucleotide sequence ID" value="NZ_BAABJG010000003.1"/>
</dbReference>
<dbReference type="EMBL" id="JBHTLU010000019">
    <property type="protein sequence ID" value="MFD1221460.1"/>
    <property type="molecule type" value="Genomic_DNA"/>
</dbReference>
<evidence type="ECO:0000256" key="8">
    <source>
        <dbReference type="ARBA" id="ARBA00023012"/>
    </source>
</evidence>
<feature type="transmembrane region" description="Helical" evidence="10">
    <location>
        <begin position="316"/>
        <end position="339"/>
    </location>
</feature>
<dbReference type="SMART" id="SM00388">
    <property type="entry name" value="HisKA"/>
    <property type="match status" value="1"/>
</dbReference>
<dbReference type="SUPFAM" id="SSF55874">
    <property type="entry name" value="ATPase domain of HSP90 chaperone/DNA topoisomerase II/histidine kinase"/>
    <property type="match status" value="2"/>
</dbReference>
<dbReference type="InterPro" id="IPR001789">
    <property type="entry name" value="Sig_transdc_resp-reg_receiver"/>
</dbReference>
<feature type="domain" description="Histidine kinase" evidence="11">
    <location>
        <begin position="450"/>
        <end position="667"/>
    </location>
</feature>
<evidence type="ECO:0000259" key="11">
    <source>
        <dbReference type="PROSITE" id="PS50109"/>
    </source>
</evidence>
<evidence type="ECO:0000256" key="3">
    <source>
        <dbReference type="ARBA" id="ARBA00022553"/>
    </source>
</evidence>
<keyword evidence="5" id="KW-0547">Nucleotide-binding</keyword>
<evidence type="ECO:0000256" key="2">
    <source>
        <dbReference type="ARBA" id="ARBA00012438"/>
    </source>
</evidence>
<dbReference type="Gene3D" id="2.60.120.260">
    <property type="entry name" value="Galactose-binding domain-like"/>
    <property type="match status" value="1"/>
</dbReference>
<dbReference type="PROSITE" id="PS50109">
    <property type="entry name" value="HIS_KIN"/>
    <property type="match status" value="2"/>
</dbReference>
<feature type="modified residue" description="4-aspartylphosphate" evidence="9">
    <location>
        <position position="763"/>
    </location>
</feature>
<reference evidence="14" key="1">
    <citation type="journal article" date="2019" name="Int. J. Syst. Evol. Microbiol.">
        <title>The Global Catalogue of Microorganisms (GCM) 10K type strain sequencing project: providing services to taxonomists for standard genome sequencing and annotation.</title>
        <authorList>
            <consortium name="The Broad Institute Genomics Platform"/>
            <consortium name="The Broad Institute Genome Sequencing Center for Infectious Disease"/>
            <person name="Wu L."/>
            <person name="Ma J."/>
        </authorList>
    </citation>
    <scope>NUCLEOTIDE SEQUENCE [LARGE SCALE GENOMIC DNA]</scope>
    <source>
        <strain evidence="14">CCUG 53270</strain>
    </source>
</reference>
<keyword evidence="3 9" id="KW-0597">Phosphoprotein</keyword>
<keyword evidence="7 13" id="KW-0067">ATP-binding</keyword>
<dbReference type="EC" id="2.7.13.3" evidence="2"/>
<evidence type="ECO:0000256" key="9">
    <source>
        <dbReference type="PROSITE-ProRule" id="PRU00169"/>
    </source>
</evidence>
<evidence type="ECO:0000256" key="7">
    <source>
        <dbReference type="ARBA" id="ARBA00022840"/>
    </source>
</evidence>
<evidence type="ECO:0000256" key="10">
    <source>
        <dbReference type="SAM" id="Phobius"/>
    </source>
</evidence>
<dbReference type="SMART" id="SM00387">
    <property type="entry name" value="HATPase_c"/>
    <property type="match status" value="2"/>
</dbReference>
<dbReference type="InterPro" id="IPR036097">
    <property type="entry name" value="HisK_dim/P_sf"/>
</dbReference>
<feature type="transmembrane region" description="Helical" evidence="10">
    <location>
        <begin position="520"/>
        <end position="537"/>
    </location>
</feature>
<comment type="caution">
    <text evidence="13">The sequence shown here is derived from an EMBL/GenBank/DDBJ whole genome shotgun (WGS) entry which is preliminary data.</text>
</comment>
<feature type="domain" description="Histidine kinase" evidence="11">
    <location>
        <begin position="941"/>
        <end position="1041"/>
    </location>
</feature>
<feature type="transmembrane region" description="Helical" evidence="10">
    <location>
        <begin position="288"/>
        <end position="304"/>
    </location>
</feature>
<accession>A0ABW3UPG4</accession>
<keyword evidence="6" id="KW-0418">Kinase</keyword>
<name>A0ABW3UPG4_9BACL</name>
<keyword evidence="8" id="KW-0902">Two-component regulatory system</keyword>
<sequence>MPNVSALGTKDYKSYIKYFFIFTLFVTVLLGFRLLWSEVFPNPKHPLAEKGVLDMRGWNFETSHAISLNGEWEFYPSAFISNEASSSRSSEAPHYLQVPGDWRSAFPEGTDTSYGYGTYRLRILVDSALEQPYAVWIQDIQASSVVEINGQKQKEFGHPAENQQNYKPYNVSYTVTYEANGAKEIELLIRAANFEHPFLGGIAKSIRFGSQAAIDFERWYSIGFQLVTFVVLLLHGLYACILYLFYPRQKALLVFFLLLLAAALTVVSDNDKILQLWFPINYMWIQKIRLFAYMGVSFFILYLTKMLYGKSGNRRLFHLYILLLVLYSIFIVFASPPLIYYSRKAMLFGFLYLFPMLWFVYLAIKMVLRQQKDSIYLLLAIISIASSILWGLFQFTEKVSNVFFPVDMIAAIIAFSSYWFKQYFRNAEENARLNKQLREADRLKDQFLANTSHELRTPLHGILNISQSLMNRQRHTLDNKSMEDLQLLVMISTRMSHMVEDLMDVARLQEKRIVLKKEPLAVRSIVSGVFGMLAFMTESKPVQLEMKIPETIPPVLADEKRLTQILFNLVHNALKYTMQGTVAVSARSENGQVVIEVSDTGYGMDGETQSRIFNRYEQGFHGGSNSSGIGLGLSICKELVELHGGDIAVRSNPGEGSVFSFTLPMLDLQEMPASDLVACGIDTPPRLLPENVAGPYPYPSIEVESVPFEEGRANILAVDDDPVNLKVLAGILGTEPYNLKLVSSADEALSLLGTEQWDLIIADVMMPQMSGYDLTRLVRERFSVSELPVLLLTARNEPADIYAGFKSGANDYVAKPVDALELKYRIRSLIALKQSVHEHLRMEAAYLQAQIQPHFLFNTLNSIMALSDLDTDRMRKLGDAFIEYLRISFHFLNTGNLVPLSHELKLVRTYLYIEKERFGDRLSILWEGNEDETLLLPPLTIQPLVENAVRHGIQSRARGGTIRIRIDRKGDCIHIEVQDDGKGMKADDIRKALDPTKKKEWGGIGLTNTNRRLKQMYGSGLTIQSLADQGTTVSFEIPVTSL</sequence>
<dbReference type="GO" id="GO:0005524">
    <property type="term" value="F:ATP binding"/>
    <property type="evidence" value="ECO:0007669"/>
    <property type="project" value="UniProtKB-KW"/>
</dbReference>
<organism evidence="13 14">
    <name type="scientific">Paenibacillus vulneris</name>
    <dbReference type="NCBI Taxonomy" id="1133364"/>
    <lineage>
        <taxon>Bacteria</taxon>
        <taxon>Bacillati</taxon>
        <taxon>Bacillota</taxon>
        <taxon>Bacilli</taxon>
        <taxon>Bacillales</taxon>
        <taxon>Paenibacillaceae</taxon>
        <taxon>Paenibacillus</taxon>
    </lineage>
</organism>
<dbReference type="InterPro" id="IPR036890">
    <property type="entry name" value="HATPase_C_sf"/>
</dbReference>
<feature type="transmembrane region" description="Helical" evidence="10">
    <location>
        <begin position="251"/>
        <end position="268"/>
    </location>
</feature>
<dbReference type="CDD" id="cd00082">
    <property type="entry name" value="HisKA"/>
    <property type="match status" value="1"/>
</dbReference>
<dbReference type="InterPro" id="IPR004358">
    <property type="entry name" value="Sig_transdc_His_kin-like_C"/>
</dbReference>
<dbReference type="Gene3D" id="3.30.565.10">
    <property type="entry name" value="Histidine kinase-like ATPase, C-terminal domain"/>
    <property type="match status" value="2"/>
</dbReference>
<feature type="domain" description="Response regulatory" evidence="12">
    <location>
        <begin position="714"/>
        <end position="830"/>
    </location>
</feature>
<dbReference type="SUPFAM" id="SSF49785">
    <property type="entry name" value="Galactose-binding domain-like"/>
    <property type="match status" value="1"/>
</dbReference>
<dbReference type="PANTHER" id="PTHR43547:SF2">
    <property type="entry name" value="HYBRID SIGNAL TRANSDUCTION HISTIDINE KINASE C"/>
    <property type="match status" value="1"/>
</dbReference>
<evidence type="ECO:0000256" key="4">
    <source>
        <dbReference type="ARBA" id="ARBA00022679"/>
    </source>
</evidence>
<dbReference type="PANTHER" id="PTHR43547">
    <property type="entry name" value="TWO-COMPONENT HISTIDINE KINASE"/>
    <property type="match status" value="1"/>
</dbReference>
<protein>
    <recommendedName>
        <fullName evidence="2">histidine kinase</fullName>
        <ecNumber evidence="2">2.7.13.3</ecNumber>
    </recommendedName>
</protein>
<keyword evidence="10" id="KW-0472">Membrane</keyword>
<dbReference type="Pfam" id="PF00512">
    <property type="entry name" value="HisKA"/>
    <property type="match status" value="1"/>
</dbReference>
<evidence type="ECO:0000256" key="1">
    <source>
        <dbReference type="ARBA" id="ARBA00000085"/>
    </source>
</evidence>
<evidence type="ECO:0000256" key="5">
    <source>
        <dbReference type="ARBA" id="ARBA00022741"/>
    </source>
</evidence>
<gene>
    <name evidence="13" type="ORF">ACFQ4B_15170</name>
</gene>
<keyword evidence="14" id="KW-1185">Reference proteome</keyword>
<dbReference type="InterPro" id="IPR010559">
    <property type="entry name" value="Sig_transdc_His_kin_internal"/>
</dbReference>
<feature type="transmembrane region" description="Helical" evidence="10">
    <location>
        <begin position="219"/>
        <end position="244"/>
    </location>
</feature>
<dbReference type="InterPro" id="IPR011006">
    <property type="entry name" value="CheY-like_superfamily"/>
</dbReference>
<feature type="transmembrane region" description="Helical" evidence="10">
    <location>
        <begin position="15"/>
        <end position="36"/>
    </location>
</feature>
<dbReference type="Pfam" id="PF00072">
    <property type="entry name" value="Response_reg"/>
    <property type="match status" value="1"/>
</dbReference>
<evidence type="ECO:0000313" key="13">
    <source>
        <dbReference type="EMBL" id="MFD1221460.1"/>
    </source>
</evidence>
<dbReference type="Gene3D" id="3.40.50.2300">
    <property type="match status" value="1"/>
</dbReference>
<proteinExistence type="predicted"/>
<evidence type="ECO:0000313" key="14">
    <source>
        <dbReference type="Proteomes" id="UP001597180"/>
    </source>
</evidence>
<dbReference type="Proteomes" id="UP001597180">
    <property type="component" value="Unassembled WGS sequence"/>
</dbReference>
<keyword evidence="4" id="KW-0808">Transferase</keyword>
<keyword evidence="10" id="KW-0812">Transmembrane</keyword>
<keyword evidence="10" id="KW-1133">Transmembrane helix</keyword>
<dbReference type="Pfam" id="PF07695">
    <property type="entry name" value="7TMR-DISM_7TM"/>
    <property type="match status" value="1"/>
</dbReference>
<dbReference type="PRINTS" id="PR00344">
    <property type="entry name" value="BCTRLSENSOR"/>
</dbReference>
<evidence type="ECO:0000259" key="12">
    <source>
        <dbReference type="PROSITE" id="PS50110"/>
    </source>
</evidence>
<evidence type="ECO:0000256" key="6">
    <source>
        <dbReference type="ARBA" id="ARBA00022777"/>
    </source>
</evidence>
<feature type="transmembrane region" description="Helical" evidence="10">
    <location>
        <begin position="376"/>
        <end position="396"/>
    </location>
</feature>
<dbReference type="InterPro" id="IPR005467">
    <property type="entry name" value="His_kinase_dom"/>
</dbReference>
<feature type="transmembrane region" description="Helical" evidence="10">
    <location>
        <begin position="345"/>
        <end position="364"/>
    </location>
</feature>
<dbReference type="InterPro" id="IPR011623">
    <property type="entry name" value="7TMR_DISM_rcpt_extracell_dom1"/>
</dbReference>
<dbReference type="CDD" id="cd16922">
    <property type="entry name" value="HATPase_EvgS-ArcB-TorS-like"/>
    <property type="match status" value="1"/>
</dbReference>
<dbReference type="Gene3D" id="1.10.287.130">
    <property type="match status" value="1"/>
</dbReference>
<dbReference type="Pfam" id="PF02518">
    <property type="entry name" value="HATPase_c"/>
    <property type="match status" value="2"/>
</dbReference>
<dbReference type="SUPFAM" id="SSF47384">
    <property type="entry name" value="Homodimeric domain of signal transducing histidine kinase"/>
    <property type="match status" value="1"/>
</dbReference>
<dbReference type="InterPro" id="IPR008979">
    <property type="entry name" value="Galactose-bd-like_sf"/>
</dbReference>
<dbReference type="InterPro" id="IPR003594">
    <property type="entry name" value="HATPase_dom"/>
</dbReference>
<dbReference type="SUPFAM" id="SSF52172">
    <property type="entry name" value="CheY-like"/>
    <property type="match status" value="1"/>
</dbReference>
<dbReference type="SMART" id="SM00448">
    <property type="entry name" value="REC"/>
    <property type="match status" value="1"/>
</dbReference>
<dbReference type="InterPro" id="IPR003661">
    <property type="entry name" value="HisK_dim/P_dom"/>
</dbReference>
<feature type="transmembrane region" description="Helical" evidence="10">
    <location>
        <begin position="402"/>
        <end position="420"/>
    </location>
</feature>
<dbReference type="PROSITE" id="PS50110">
    <property type="entry name" value="RESPONSE_REGULATORY"/>
    <property type="match status" value="1"/>
</dbReference>
<comment type="catalytic activity">
    <reaction evidence="1">
        <text>ATP + protein L-histidine = ADP + protein N-phospho-L-histidine.</text>
        <dbReference type="EC" id="2.7.13.3"/>
    </reaction>
</comment>